<evidence type="ECO:0000313" key="3">
    <source>
        <dbReference type="Proteomes" id="UP001177003"/>
    </source>
</evidence>
<evidence type="ECO:0000256" key="1">
    <source>
        <dbReference type="SAM" id="Phobius"/>
    </source>
</evidence>
<keyword evidence="3" id="KW-1185">Reference proteome</keyword>
<gene>
    <name evidence="2" type="ORF">LSALG_LOCUS35877</name>
</gene>
<feature type="transmembrane region" description="Helical" evidence="1">
    <location>
        <begin position="162"/>
        <end position="180"/>
    </location>
</feature>
<evidence type="ECO:0000313" key="2">
    <source>
        <dbReference type="EMBL" id="CAI9297041.1"/>
    </source>
</evidence>
<reference evidence="2" key="1">
    <citation type="submission" date="2023-04" db="EMBL/GenBank/DDBJ databases">
        <authorList>
            <person name="Vijverberg K."/>
            <person name="Xiong W."/>
            <person name="Schranz E."/>
        </authorList>
    </citation>
    <scope>NUCLEOTIDE SEQUENCE</scope>
</reference>
<keyword evidence="1" id="KW-0812">Transmembrane</keyword>
<dbReference type="AlphaFoldDB" id="A0AA36EHM7"/>
<dbReference type="Proteomes" id="UP001177003">
    <property type="component" value="Chromosome 8"/>
</dbReference>
<proteinExistence type="predicted"/>
<organism evidence="2 3">
    <name type="scientific">Lactuca saligna</name>
    <name type="common">Willowleaf lettuce</name>
    <dbReference type="NCBI Taxonomy" id="75948"/>
    <lineage>
        <taxon>Eukaryota</taxon>
        <taxon>Viridiplantae</taxon>
        <taxon>Streptophyta</taxon>
        <taxon>Embryophyta</taxon>
        <taxon>Tracheophyta</taxon>
        <taxon>Spermatophyta</taxon>
        <taxon>Magnoliopsida</taxon>
        <taxon>eudicotyledons</taxon>
        <taxon>Gunneridae</taxon>
        <taxon>Pentapetalae</taxon>
        <taxon>asterids</taxon>
        <taxon>campanulids</taxon>
        <taxon>Asterales</taxon>
        <taxon>Asteraceae</taxon>
        <taxon>Cichorioideae</taxon>
        <taxon>Cichorieae</taxon>
        <taxon>Lactucinae</taxon>
        <taxon>Lactuca</taxon>
    </lineage>
</organism>
<keyword evidence="1" id="KW-0472">Membrane</keyword>
<name>A0AA36EHM7_LACSI</name>
<sequence length="181" mass="20845">MHLPQDCYNDFCRFLICSLHGIYHSCIEITIKQEPKYDGKTVEKPYEIRQESNKVSEPSYDGNRICFLWTSVGVRLQLGCILELSSYLGKAKVIMFEKHIAQNFGIRKLIIESHLESNMIQSLLSRLYGILKKTTGCDKHIPTSLSTIHYLVVPCIPLLDNYGISPLMATLLLLLWWFSLF</sequence>
<dbReference type="EMBL" id="OX465084">
    <property type="protein sequence ID" value="CAI9297041.1"/>
    <property type="molecule type" value="Genomic_DNA"/>
</dbReference>
<protein>
    <submittedName>
        <fullName evidence="2">Uncharacterized protein</fullName>
    </submittedName>
</protein>
<keyword evidence="1" id="KW-1133">Transmembrane helix</keyword>
<accession>A0AA36EHM7</accession>